<feature type="region of interest" description="Disordered" evidence="1">
    <location>
        <begin position="56"/>
        <end position="92"/>
    </location>
</feature>
<feature type="compositionally biased region" description="Polar residues" evidence="1">
    <location>
        <begin position="56"/>
        <end position="78"/>
    </location>
</feature>
<keyword evidence="3" id="KW-1185">Reference proteome</keyword>
<feature type="compositionally biased region" description="Polar residues" evidence="1">
    <location>
        <begin position="1"/>
        <end position="10"/>
    </location>
</feature>
<dbReference type="AlphaFoldDB" id="A0A1N6N7J6"/>
<protein>
    <recommendedName>
        <fullName evidence="4">VCBS repeat-containing protein</fullName>
    </recommendedName>
</protein>
<evidence type="ECO:0008006" key="4">
    <source>
        <dbReference type="Google" id="ProtNLM"/>
    </source>
</evidence>
<evidence type="ECO:0000256" key="1">
    <source>
        <dbReference type="SAM" id="MobiDB-lite"/>
    </source>
</evidence>
<organism evidence="2 3">
    <name type="scientific">Marinobacterium stanieri</name>
    <dbReference type="NCBI Taxonomy" id="49186"/>
    <lineage>
        <taxon>Bacteria</taxon>
        <taxon>Pseudomonadati</taxon>
        <taxon>Pseudomonadota</taxon>
        <taxon>Gammaproteobacteria</taxon>
        <taxon>Oceanospirillales</taxon>
        <taxon>Oceanospirillaceae</taxon>
        <taxon>Marinobacterium</taxon>
    </lineage>
</organism>
<dbReference type="EMBL" id="FTMN01000001">
    <property type="protein sequence ID" value="SIP88053.1"/>
    <property type="molecule type" value="Genomic_DNA"/>
</dbReference>
<dbReference type="PANTHER" id="PTHR39431">
    <property type="entry name" value="FRPA/C-RELATED PROTEIN"/>
    <property type="match status" value="1"/>
</dbReference>
<reference evidence="3" key="1">
    <citation type="submission" date="2017-01" db="EMBL/GenBank/DDBJ databases">
        <authorList>
            <person name="Varghese N."/>
            <person name="Submissions S."/>
        </authorList>
    </citation>
    <scope>NUCLEOTIDE SEQUENCE [LARGE SCALE GENOMIC DNA]</scope>
    <source>
        <strain evidence="3">DSM 7027</strain>
    </source>
</reference>
<feature type="compositionally biased region" description="Basic and acidic residues" evidence="1">
    <location>
        <begin position="11"/>
        <end position="24"/>
    </location>
</feature>
<dbReference type="RefSeq" id="WP_083702876.1">
    <property type="nucleotide sequence ID" value="NZ_FTMN01000001.1"/>
</dbReference>
<dbReference type="PANTHER" id="PTHR39431:SF1">
    <property type="entry name" value="FRPA_C-RELATED PROTEIN"/>
    <property type="match status" value="1"/>
</dbReference>
<proteinExistence type="predicted"/>
<evidence type="ECO:0000313" key="3">
    <source>
        <dbReference type="Proteomes" id="UP000186895"/>
    </source>
</evidence>
<dbReference type="Proteomes" id="UP000186895">
    <property type="component" value="Unassembled WGS sequence"/>
</dbReference>
<dbReference type="eggNOG" id="COG0739">
    <property type="taxonomic scope" value="Bacteria"/>
</dbReference>
<evidence type="ECO:0000313" key="2">
    <source>
        <dbReference type="EMBL" id="SIP88053.1"/>
    </source>
</evidence>
<accession>A0A1N6N7J6</accession>
<dbReference type="STRING" id="49186.SAMN05421647_10199"/>
<name>A0A1N6N7J6_9GAMM</name>
<sequence>MQIQHHNLSAKSEHHYSREEQQVERLRVAEVSRDAAGNRRVDTLVEIEGRTLEQSDTYSRWQSRLGSDTSGPASTAQANHDPDMKQLDSSSLQPRDRLKLELISRLHKMITGQELRIKLFDPSVLEAKQAASDLPQAMTGTPSAPDFRPQQPAIGMEFERVSRISEEESSLYQVQGEVRTKDGKTINIDLSLQMARSVTQQESSTLRLGARLSDPLVINFDGKAAELSQTRFSFDLDLDGQKDEIPTLAGNRAFLALDRNNDGEINDGRELFGARTGDGFAELARYDDDGNGFIDEGDEIFSRLRLWSPGAEGESSLVSLASKGVGAIWLDSADTEFSLTPNLTENRLGVIRSTSFFLSESGGSGTVQHVDLSI</sequence>
<feature type="region of interest" description="Disordered" evidence="1">
    <location>
        <begin position="1"/>
        <end position="24"/>
    </location>
</feature>
<gene>
    <name evidence="2" type="ORF">SAMN05421647_10199</name>
</gene>